<evidence type="ECO:0000313" key="1">
    <source>
        <dbReference type="Proteomes" id="UP000694886"/>
    </source>
</evidence>
<gene>
    <name evidence="2" type="primary">LOC108663940</name>
</gene>
<sequence>MCFLLTTLKVTYILDTPRPSEEDGEESMERTRSRQKWDNDDYICMGHILNGMSNALFDAYQNKASAKQLWDKLEARYMAEDASSKKFLVSRFNNYKMVDNHSIMEQLHELERILNSFKQYGLKMDEAIVVSSIIDKLPPSWRDTKKFLKHEKEEMSLEDLSNHVRIEEDYRKQEEVNDRGGEYYDPKYFEFTGIIHETTAPYTPEQNGVAERKNQVLTEMVNALLSNS</sequence>
<dbReference type="AlphaFoldDB" id="A0AB32X164"/>
<dbReference type="GeneID" id="108663940"/>
<dbReference type="Proteomes" id="UP000694886">
    <property type="component" value="Unplaced"/>
</dbReference>
<organism evidence="1 2">
    <name type="scientific">Theobroma cacao</name>
    <name type="common">Cacao</name>
    <name type="synonym">Cocoa</name>
    <dbReference type="NCBI Taxonomy" id="3641"/>
    <lineage>
        <taxon>Eukaryota</taxon>
        <taxon>Viridiplantae</taxon>
        <taxon>Streptophyta</taxon>
        <taxon>Embryophyta</taxon>
        <taxon>Tracheophyta</taxon>
        <taxon>Spermatophyta</taxon>
        <taxon>Magnoliopsida</taxon>
        <taxon>eudicotyledons</taxon>
        <taxon>Gunneridae</taxon>
        <taxon>Pentapetalae</taxon>
        <taxon>rosids</taxon>
        <taxon>malvids</taxon>
        <taxon>Malvales</taxon>
        <taxon>Malvaceae</taxon>
        <taxon>Byttnerioideae</taxon>
        <taxon>Theobroma</taxon>
    </lineage>
</organism>
<dbReference type="PANTHER" id="PTHR47592:SF29">
    <property type="entry name" value="ZINC FINGER, CCHC-TYPE"/>
    <property type="match status" value="1"/>
</dbReference>
<dbReference type="SUPFAM" id="SSF53098">
    <property type="entry name" value="Ribonuclease H-like"/>
    <property type="match status" value="1"/>
</dbReference>
<protein>
    <submittedName>
        <fullName evidence="2">Uncharacterized protein LOC108663940</fullName>
    </submittedName>
</protein>
<dbReference type="GO" id="GO:0003676">
    <property type="term" value="F:nucleic acid binding"/>
    <property type="evidence" value="ECO:0007669"/>
    <property type="project" value="InterPro"/>
</dbReference>
<evidence type="ECO:0000313" key="2">
    <source>
        <dbReference type="RefSeq" id="XP_017985342.1"/>
    </source>
</evidence>
<name>A0AB32X164_THECC</name>
<dbReference type="PANTHER" id="PTHR47592">
    <property type="entry name" value="PBF68 PROTEIN"/>
    <property type="match status" value="1"/>
</dbReference>
<dbReference type="Pfam" id="PF14223">
    <property type="entry name" value="Retrotran_gag_2"/>
    <property type="match status" value="1"/>
</dbReference>
<reference evidence="2" key="1">
    <citation type="submission" date="2025-08" db="UniProtKB">
        <authorList>
            <consortium name="RefSeq"/>
        </authorList>
    </citation>
    <scope>IDENTIFICATION</scope>
</reference>
<dbReference type="Gene3D" id="3.30.420.10">
    <property type="entry name" value="Ribonuclease H-like superfamily/Ribonuclease H"/>
    <property type="match status" value="1"/>
</dbReference>
<dbReference type="InterPro" id="IPR036397">
    <property type="entry name" value="RNaseH_sf"/>
</dbReference>
<dbReference type="RefSeq" id="XP_017985342.1">
    <property type="nucleotide sequence ID" value="XM_018129853.1"/>
</dbReference>
<dbReference type="KEGG" id="tcc:108663940"/>
<dbReference type="InterPro" id="IPR012337">
    <property type="entry name" value="RNaseH-like_sf"/>
</dbReference>
<feature type="non-terminal residue" evidence="2">
    <location>
        <position position="228"/>
    </location>
</feature>
<accession>A0AB32X164</accession>
<proteinExistence type="predicted"/>